<evidence type="ECO:0000313" key="2">
    <source>
        <dbReference type="Proteomes" id="UP001163823"/>
    </source>
</evidence>
<organism evidence="1 2">
    <name type="scientific">Quillaja saponaria</name>
    <name type="common">Soap bark tree</name>
    <dbReference type="NCBI Taxonomy" id="32244"/>
    <lineage>
        <taxon>Eukaryota</taxon>
        <taxon>Viridiplantae</taxon>
        <taxon>Streptophyta</taxon>
        <taxon>Embryophyta</taxon>
        <taxon>Tracheophyta</taxon>
        <taxon>Spermatophyta</taxon>
        <taxon>Magnoliopsida</taxon>
        <taxon>eudicotyledons</taxon>
        <taxon>Gunneridae</taxon>
        <taxon>Pentapetalae</taxon>
        <taxon>rosids</taxon>
        <taxon>fabids</taxon>
        <taxon>Fabales</taxon>
        <taxon>Quillajaceae</taxon>
        <taxon>Quillaja</taxon>
    </lineage>
</organism>
<proteinExistence type="predicted"/>
<comment type="caution">
    <text evidence="1">The sequence shown here is derived from an EMBL/GenBank/DDBJ whole genome shotgun (WGS) entry which is preliminary data.</text>
</comment>
<reference evidence="1" key="1">
    <citation type="journal article" date="2023" name="Science">
        <title>Elucidation of the pathway for biosynthesis of saponin adjuvants from the soapbark tree.</title>
        <authorList>
            <person name="Reed J."/>
            <person name="Orme A."/>
            <person name="El-Demerdash A."/>
            <person name="Owen C."/>
            <person name="Martin L.B.B."/>
            <person name="Misra R.C."/>
            <person name="Kikuchi S."/>
            <person name="Rejzek M."/>
            <person name="Martin A.C."/>
            <person name="Harkess A."/>
            <person name="Leebens-Mack J."/>
            <person name="Louveau T."/>
            <person name="Stephenson M.J."/>
            <person name="Osbourn A."/>
        </authorList>
    </citation>
    <scope>NUCLEOTIDE SEQUENCE</scope>
    <source>
        <strain evidence="1">S10</strain>
    </source>
</reference>
<protein>
    <submittedName>
        <fullName evidence="1">Calcium-binding EF hand protein</fullName>
    </submittedName>
</protein>
<dbReference type="EMBL" id="JARAOO010000003">
    <property type="protein sequence ID" value="KAJ7978104.1"/>
    <property type="molecule type" value="Genomic_DNA"/>
</dbReference>
<keyword evidence="2" id="KW-1185">Reference proteome</keyword>
<dbReference type="PANTHER" id="PTHR34574:SF3">
    <property type="entry name" value="CALCIUM-BINDING EF HAND FAMILY PROTEIN"/>
    <property type="match status" value="1"/>
</dbReference>
<accession>A0AAD7QB36</accession>
<sequence length="175" mass="19756">MAAEMGVPPFSEFPQPNNIVRKHGAEGEEELGQAQFAQLLQAVVQQLAEALARKHVVFIQNIKIINGSKLRKLLADEKELNSIEEKILQENQGADDSLLSLNIIRSFLERNAKELSLPLQEANEAVVLLYDDIFSAIKVKDDVKLENEVGKLTKEILEKFAEQLEYNPVYHELGY</sequence>
<evidence type="ECO:0000313" key="1">
    <source>
        <dbReference type="EMBL" id="KAJ7978104.1"/>
    </source>
</evidence>
<name>A0AAD7QB36_QUISA</name>
<dbReference type="PANTHER" id="PTHR34574">
    <property type="entry name" value="CALCIUM-BINDING EF-HAND FAMILY PROTEIN-RELATED"/>
    <property type="match status" value="1"/>
</dbReference>
<dbReference type="KEGG" id="qsa:O6P43_007626"/>
<dbReference type="AlphaFoldDB" id="A0AAD7QB36"/>
<dbReference type="Proteomes" id="UP001163823">
    <property type="component" value="Chromosome 3"/>
</dbReference>
<gene>
    <name evidence="1" type="ORF">O6P43_007626</name>
</gene>